<gene>
    <name evidence="3" type="ORF">QR680_006275</name>
</gene>
<evidence type="ECO:0000256" key="1">
    <source>
        <dbReference type="SAM" id="MobiDB-lite"/>
    </source>
</evidence>
<dbReference type="InterPro" id="IPR000477">
    <property type="entry name" value="RT_dom"/>
</dbReference>
<dbReference type="InterPro" id="IPR043502">
    <property type="entry name" value="DNA/RNA_pol_sf"/>
</dbReference>
<name>A0AA39LX51_9BILA</name>
<proteinExistence type="predicted"/>
<dbReference type="Pfam" id="PF00078">
    <property type="entry name" value="RVT_1"/>
    <property type="match status" value="1"/>
</dbReference>
<dbReference type="InterPro" id="IPR043128">
    <property type="entry name" value="Rev_trsase/Diguanyl_cyclase"/>
</dbReference>
<reference evidence="3" key="1">
    <citation type="submission" date="2023-06" db="EMBL/GenBank/DDBJ databases">
        <title>Genomic analysis of the entomopathogenic nematode Steinernema hermaphroditum.</title>
        <authorList>
            <person name="Schwarz E.M."/>
            <person name="Heppert J.K."/>
            <person name="Baniya A."/>
            <person name="Schwartz H.T."/>
            <person name="Tan C.-H."/>
            <person name="Antoshechkin I."/>
            <person name="Sternberg P.W."/>
            <person name="Goodrich-Blair H."/>
            <person name="Dillman A.R."/>
        </authorList>
    </citation>
    <scope>NUCLEOTIDE SEQUENCE</scope>
    <source>
        <strain evidence="3">PS9179</strain>
        <tissue evidence="3">Whole animal</tissue>
    </source>
</reference>
<dbReference type="Gene3D" id="3.30.70.270">
    <property type="match status" value="1"/>
</dbReference>
<evidence type="ECO:0000259" key="2">
    <source>
        <dbReference type="PROSITE" id="PS50878"/>
    </source>
</evidence>
<evidence type="ECO:0000313" key="3">
    <source>
        <dbReference type="EMBL" id="KAK0412550.1"/>
    </source>
</evidence>
<keyword evidence="4" id="KW-1185">Reference proteome</keyword>
<protein>
    <recommendedName>
        <fullName evidence="2">Reverse transcriptase domain-containing protein</fullName>
    </recommendedName>
</protein>
<dbReference type="AlphaFoldDB" id="A0AA39LX51"/>
<dbReference type="PANTHER" id="PTHR47027:SF29">
    <property type="entry name" value="C2H2-TYPE DOMAIN-CONTAINING PROTEIN"/>
    <property type="match status" value="1"/>
</dbReference>
<feature type="region of interest" description="Disordered" evidence="1">
    <location>
        <begin position="330"/>
        <end position="349"/>
    </location>
</feature>
<accession>A0AA39LX51</accession>
<evidence type="ECO:0000313" key="4">
    <source>
        <dbReference type="Proteomes" id="UP001175271"/>
    </source>
</evidence>
<dbReference type="PANTHER" id="PTHR47027">
    <property type="entry name" value="REVERSE TRANSCRIPTASE DOMAIN-CONTAINING PROTEIN"/>
    <property type="match status" value="1"/>
</dbReference>
<dbReference type="PROSITE" id="PS50878">
    <property type="entry name" value="RT_POL"/>
    <property type="match status" value="1"/>
</dbReference>
<dbReference type="Proteomes" id="UP001175271">
    <property type="component" value="Unassembled WGS sequence"/>
</dbReference>
<dbReference type="SUPFAM" id="SSF56672">
    <property type="entry name" value="DNA/RNA polymerases"/>
    <property type="match status" value="1"/>
</dbReference>
<comment type="caution">
    <text evidence="3">The sequence shown here is derived from an EMBL/GenBank/DDBJ whole genome shotgun (WGS) entry which is preliminary data.</text>
</comment>
<feature type="domain" description="Reverse transcriptase" evidence="2">
    <location>
        <begin position="1"/>
        <end position="173"/>
    </location>
</feature>
<dbReference type="EMBL" id="JAUCMV010000003">
    <property type="protein sequence ID" value="KAK0412550.1"/>
    <property type="molecule type" value="Genomic_DNA"/>
</dbReference>
<sequence>MFSATPALLLANYFCALLRPHNQFPMIGLLRLDFRKRSSNRRPNANERRRRTRSRLALPPALLRVRQGDCISPKLFTAVLEEIFRELEWEDYGLSVNGRQLTNLRFADDVVLIAKTEEELQKMIEELNEVSLRSGLKMNKAKTKILATDETTIRLNGEEIEQVEAFVYLGQEVRIARNHAKEVGRRIRCGWSVFRRYQEFLTSKTVQMRWKRRLHDQCILPAMLYGCETWALTQTAQRKLAAGQRRMERRVVGVRLLDKKSNDWLRGVTKFTDVVEAAKKRKWNYAWKLANEASGKWSRQLEEWRPPVTRPLGRPRTRWRDDFAKKLGTARWQQRAREESHQEWANNGV</sequence>
<organism evidence="3 4">
    <name type="scientific">Steinernema hermaphroditum</name>
    <dbReference type="NCBI Taxonomy" id="289476"/>
    <lineage>
        <taxon>Eukaryota</taxon>
        <taxon>Metazoa</taxon>
        <taxon>Ecdysozoa</taxon>
        <taxon>Nematoda</taxon>
        <taxon>Chromadorea</taxon>
        <taxon>Rhabditida</taxon>
        <taxon>Tylenchina</taxon>
        <taxon>Panagrolaimomorpha</taxon>
        <taxon>Strongyloidoidea</taxon>
        <taxon>Steinernematidae</taxon>
        <taxon>Steinernema</taxon>
    </lineage>
</organism>